<reference evidence="1 2" key="1">
    <citation type="journal article" date="2009" name="Stand. Genomic Sci.">
        <title>Complete genome sequence of Kangiella koreensis type strain (SW-125).</title>
        <authorList>
            <person name="Han C."/>
            <person name="Sikorski J."/>
            <person name="Lapidus A."/>
            <person name="Nolan M."/>
            <person name="Glavina Del Rio T."/>
            <person name="Tice H."/>
            <person name="Cheng J.F."/>
            <person name="Lucas S."/>
            <person name="Chen F."/>
            <person name="Copeland A."/>
            <person name="Ivanova N."/>
            <person name="Mavromatis K."/>
            <person name="Ovchinnikova G."/>
            <person name="Pati A."/>
            <person name="Bruce D."/>
            <person name="Goodwin L."/>
            <person name="Pitluck S."/>
            <person name="Chen A."/>
            <person name="Palaniappan K."/>
            <person name="Land M."/>
            <person name="Hauser L."/>
            <person name="Chang Y.J."/>
            <person name="Jeffries C.D."/>
            <person name="Chain P."/>
            <person name="Saunders E."/>
            <person name="Brettin T."/>
            <person name="Goker M."/>
            <person name="Tindall B.J."/>
            <person name="Bristow J."/>
            <person name="Eisen J.A."/>
            <person name="Markowitz V."/>
            <person name="Hugenholtz P."/>
            <person name="Kyrpides N.C."/>
            <person name="Klenk H.P."/>
            <person name="Detter J.C."/>
        </authorList>
    </citation>
    <scope>NUCLEOTIDE SEQUENCE [LARGE SCALE GENOMIC DNA]</scope>
    <source>
        <strain evidence="2">DSM 16069 / KCTC 12182 / SW-125</strain>
    </source>
</reference>
<dbReference type="EMBL" id="CP001707">
    <property type="protein sequence ID" value="ACV26039.1"/>
    <property type="molecule type" value="Genomic_DNA"/>
</dbReference>
<evidence type="ECO:0000313" key="1">
    <source>
        <dbReference type="EMBL" id="ACV26039.1"/>
    </source>
</evidence>
<keyword evidence="2" id="KW-1185">Reference proteome</keyword>
<dbReference type="Proteomes" id="UP000001231">
    <property type="component" value="Chromosome"/>
</dbReference>
<accession>C7R9E8</accession>
<evidence type="ECO:0000313" key="2">
    <source>
        <dbReference type="Proteomes" id="UP000001231"/>
    </source>
</evidence>
<dbReference type="RefSeq" id="WP_012800553.1">
    <property type="nucleotide sequence ID" value="NC_013166.1"/>
</dbReference>
<dbReference type="AlphaFoldDB" id="C7R9E8"/>
<proteinExistence type="predicted"/>
<name>C7R9E8_KANKD</name>
<organism evidence="1 2">
    <name type="scientific">Kangiella koreensis (strain DSM 16069 / JCM 12317 / KCTC 12182 / SW-125)</name>
    <dbReference type="NCBI Taxonomy" id="523791"/>
    <lineage>
        <taxon>Bacteria</taxon>
        <taxon>Pseudomonadati</taxon>
        <taxon>Pseudomonadota</taxon>
        <taxon>Gammaproteobacteria</taxon>
        <taxon>Kangiellales</taxon>
        <taxon>Kangiellaceae</taxon>
        <taxon>Kangiella</taxon>
    </lineage>
</organism>
<sequence>MERLEIARAHAKNRTKLKKGIIQINRSLNQAIKDNKRDLEEVNTRLLIVMHAAYLESTLPYLLYNYSAQIKMTSVDYILNKPSEYDKWNSFLEYGFRRNYLNGRRKELNILNLNHTNYQRYIYLKETLDNDIRAIIEIRNKLAHGQWAIAFNAEGNDKNQDVTSKIWTLSKKDVLKIRNFVLRFTNIMESLISSKEHFESKFDNEVVALEKNKITHEEQYDWIIRTIKSRKRSYSE</sequence>
<dbReference type="eggNOG" id="ENOG50335RH">
    <property type="taxonomic scope" value="Bacteria"/>
</dbReference>
<dbReference type="OrthoDB" id="3035407at2"/>
<dbReference type="HOGENOM" id="CLU_1155973_0_0_6"/>
<evidence type="ECO:0008006" key="3">
    <source>
        <dbReference type="Google" id="ProtNLM"/>
    </source>
</evidence>
<protein>
    <recommendedName>
        <fullName evidence="3">RiboL-PSP-HEPN domain-containing protein</fullName>
    </recommendedName>
</protein>
<dbReference type="InParanoid" id="C7R9E8"/>
<gene>
    <name evidence="1" type="ordered locus">Kkor_0619</name>
</gene>
<dbReference type="KEGG" id="kko:Kkor_0619"/>